<gene>
    <name evidence="2" type="ORF">EYF80_007241</name>
</gene>
<protein>
    <submittedName>
        <fullName evidence="2">Uncharacterized protein</fullName>
    </submittedName>
</protein>
<dbReference type="AlphaFoldDB" id="A0A4Z2IX04"/>
<comment type="caution">
    <text evidence="2">The sequence shown here is derived from an EMBL/GenBank/DDBJ whole genome shotgun (WGS) entry which is preliminary data.</text>
</comment>
<dbReference type="EMBL" id="SRLO01000039">
    <property type="protein sequence ID" value="TNN82406.1"/>
    <property type="molecule type" value="Genomic_DNA"/>
</dbReference>
<feature type="region of interest" description="Disordered" evidence="1">
    <location>
        <begin position="24"/>
        <end position="65"/>
    </location>
</feature>
<proteinExistence type="predicted"/>
<feature type="compositionally biased region" description="Basic and acidic residues" evidence="1">
    <location>
        <begin position="45"/>
        <end position="58"/>
    </location>
</feature>
<keyword evidence="3" id="KW-1185">Reference proteome</keyword>
<sequence length="65" mass="7527">MELKREVHGYEEDLNDVSSIYSQVSEVQTSETTHRDPACSHSNRHTRDGHVSKRRAEEQQAIFDV</sequence>
<evidence type="ECO:0000256" key="1">
    <source>
        <dbReference type="SAM" id="MobiDB-lite"/>
    </source>
</evidence>
<evidence type="ECO:0000313" key="2">
    <source>
        <dbReference type="EMBL" id="TNN82406.1"/>
    </source>
</evidence>
<organism evidence="2 3">
    <name type="scientific">Liparis tanakae</name>
    <name type="common">Tanaka's snailfish</name>
    <dbReference type="NCBI Taxonomy" id="230148"/>
    <lineage>
        <taxon>Eukaryota</taxon>
        <taxon>Metazoa</taxon>
        <taxon>Chordata</taxon>
        <taxon>Craniata</taxon>
        <taxon>Vertebrata</taxon>
        <taxon>Euteleostomi</taxon>
        <taxon>Actinopterygii</taxon>
        <taxon>Neopterygii</taxon>
        <taxon>Teleostei</taxon>
        <taxon>Neoteleostei</taxon>
        <taxon>Acanthomorphata</taxon>
        <taxon>Eupercaria</taxon>
        <taxon>Perciformes</taxon>
        <taxon>Cottioidei</taxon>
        <taxon>Cottales</taxon>
        <taxon>Liparidae</taxon>
        <taxon>Liparis</taxon>
    </lineage>
</organism>
<accession>A0A4Z2IX04</accession>
<reference evidence="2 3" key="1">
    <citation type="submission" date="2019-03" db="EMBL/GenBank/DDBJ databases">
        <title>First draft genome of Liparis tanakae, snailfish: a comprehensive survey of snailfish specific genes.</title>
        <authorList>
            <person name="Kim W."/>
            <person name="Song I."/>
            <person name="Jeong J.-H."/>
            <person name="Kim D."/>
            <person name="Kim S."/>
            <person name="Ryu S."/>
            <person name="Song J.Y."/>
            <person name="Lee S.K."/>
        </authorList>
    </citation>
    <scope>NUCLEOTIDE SEQUENCE [LARGE SCALE GENOMIC DNA]</scope>
    <source>
        <tissue evidence="2">Muscle</tissue>
    </source>
</reference>
<name>A0A4Z2IX04_9TELE</name>
<dbReference type="Proteomes" id="UP000314294">
    <property type="component" value="Unassembled WGS sequence"/>
</dbReference>
<evidence type="ECO:0000313" key="3">
    <source>
        <dbReference type="Proteomes" id="UP000314294"/>
    </source>
</evidence>